<dbReference type="STRING" id="981085.W9SH22"/>
<protein>
    <submittedName>
        <fullName evidence="1">Uncharacterized protein</fullName>
    </submittedName>
</protein>
<dbReference type="EMBL" id="KE346181">
    <property type="protein sequence ID" value="EXC28849.1"/>
    <property type="molecule type" value="Genomic_DNA"/>
</dbReference>
<dbReference type="Proteomes" id="UP000030645">
    <property type="component" value="Unassembled WGS sequence"/>
</dbReference>
<gene>
    <name evidence="1" type="ORF">L484_004979</name>
</gene>
<organism evidence="1 2">
    <name type="scientific">Morus notabilis</name>
    <dbReference type="NCBI Taxonomy" id="981085"/>
    <lineage>
        <taxon>Eukaryota</taxon>
        <taxon>Viridiplantae</taxon>
        <taxon>Streptophyta</taxon>
        <taxon>Embryophyta</taxon>
        <taxon>Tracheophyta</taxon>
        <taxon>Spermatophyta</taxon>
        <taxon>Magnoliopsida</taxon>
        <taxon>eudicotyledons</taxon>
        <taxon>Gunneridae</taxon>
        <taxon>Pentapetalae</taxon>
        <taxon>rosids</taxon>
        <taxon>fabids</taxon>
        <taxon>Rosales</taxon>
        <taxon>Moraceae</taxon>
        <taxon>Moreae</taxon>
        <taxon>Morus</taxon>
    </lineage>
</organism>
<accession>W9SH22</accession>
<sequence>MTGSCLSWSEEKETTSLLCGHGCGFGGYLRFANVPFYLDFNLVYPDYDQITYIESGDYVAYNNEKGGVI</sequence>
<proteinExistence type="predicted"/>
<name>W9SH22_9ROSA</name>
<dbReference type="AlphaFoldDB" id="W9SH22"/>
<reference evidence="2" key="1">
    <citation type="submission" date="2013-01" db="EMBL/GenBank/DDBJ databases">
        <title>Draft Genome Sequence of a Mulberry Tree, Morus notabilis C.K. Schneid.</title>
        <authorList>
            <person name="He N."/>
            <person name="Zhao S."/>
        </authorList>
    </citation>
    <scope>NUCLEOTIDE SEQUENCE</scope>
</reference>
<evidence type="ECO:0000313" key="2">
    <source>
        <dbReference type="Proteomes" id="UP000030645"/>
    </source>
</evidence>
<evidence type="ECO:0000313" key="1">
    <source>
        <dbReference type="EMBL" id="EXC28849.1"/>
    </source>
</evidence>
<keyword evidence="2" id="KW-1185">Reference proteome</keyword>